<dbReference type="PANTHER" id="PTHR46152:SF3">
    <property type="entry name" value="NF-KAPPA-B INHIBITOR-INTERACTING RAS-LIKE PROTEIN"/>
    <property type="match status" value="1"/>
</dbReference>
<dbReference type="Proteomes" id="UP000549394">
    <property type="component" value="Unassembled WGS sequence"/>
</dbReference>
<evidence type="ECO:0000313" key="5">
    <source>
        <dbReference type="Proteomes" id="UP000549394"/>
    </source>
</evidence>
<dbReference type="GO" id="GO:0005525">
    <property type="term" value="F:GTP binding"/>
    <property type="evidence" value="ECO:0007669"/>
    <property type="project" value="UniProtKB-KW"/>
</dbReference>
<dbReference type="EMBL" id="CAJFCJ010000005">
    <property type="protein sequence ID" value="CAD5114409.1"/>
    <property type="molecule type" value="Genomic_DNA"/>
</dbReference>
<gene>
    <name evidence="4" type="ORF">DGYR_LOCUS3255</name>
</gene>
<dbReference type="GO" id="GO:0032484">
    <property type="term" value="P:Ral protein signal transduction"/>
    <property type="evidence" value="ECO:0007669"/>
    <property type="project" value="TreeGrafter"/>
</dbReference>
<dbReference type="GO" id="GO:0043124">
    <property type="term" value="P:negative regulation of canonical NF-kappaB signal transduction"/>
    <property type="evidence" value="ECO:0007669"/>
    <property type="project" value="InterPro"/>
</dbReference>
<comment type="similarity">
    <text evidence="1">Belongs to the small GTPase superfamily. Ras family. KappaB-Ras subfamily.</text>
</comment>
<sequence length="156" mass="17849">MFLPTIEDSFWAEVEIENERKVRVRFFDTQGVTNENISLPKFLYSIADAYLLVYDVTTPSSYELMKKLRNDIDSKKEKRDAPLVTLGTKCDIQNARKVQFHEAQKWASEEKVRLFEVSAVEKSSLIDPICTVVSKATQLPVKSSTFSLPASLKKPR</sequence>
<name>A0A7I8VG87_9ANNE</name>
<accession>A0A7I8VG87</accession>
<dbReference type="PANTHER" id="PTHR46152">
    <property type="entry name" value="NF-KAPPA-B INHIBITOR-INTERACTING RAS-LIKE PROTEIN"/>
    <property type="match status" value="1"/>
</dbReference>
<dbReference type="Pfam" id="PF00071">
    <property type="entry name" value="Ras"/>
    <property type="match status" value="1"/>
</dbReference>
<dbReference type="PROSITE" id="PS51421">
    <property type="entry name" value="RAS"/>
    <property type="match status" value="1"/>
</dbReference>
<evidence type="ECO:0000313" key="4">
    <source>
        <dbReference type="EMBL" id="CAD5114409.1"/>
    </source>
</evidence>
<keyword evidence="3" id="KW-0342">GTP-binding</keyword>
<dbReference type="GO" id="GO:0003924">
    <property type="term" value="F:GTPase activity"/>
    <property type="evidence" value="ECO:0007669"/>
    <property type="project" value="InterPro"/>
</dbReference>
<dbReference type="AlphaFoldDB" id="A0A7I8VG87"/>
<reference evidence="4 5" key="1">
    <citation type="submission" date="2020-08" db="EMBL/GenBank/DDBJ databases">
        <authorList>
            <person name="Hejnol A."/>
        </authorList>
    </citation>
    <scope>NUCLEOTIDE SEQUENCE [LARGE SCALE GENOMIC DNA]</scope>
</reference>
<evidence type="ECO:0000256" key="3">
    <source>
        <dbReference type="ARBA" id="ARBA00023134"/>
    </source>
</evidence>
<dbReference type="InterPro" id="IPR001806">
    <property type="entry name" value="Small_GTPase"/>
</dbReference>
<dbReference type="InterPro" id="IPR042227">
    <property type="entry name" value="KBRS"/>
</dbReference>
<dbReference type="SUPFAM" id="SSF52540">
    <property type="entry name" value="P-loop containing nucleoside triphosphate hydrolases"/>
    <property type="match status" value="1"/>
</dbReference>
<organism evidence="4 5">
    <name type="scientific">Dimorphilus gyrociliatus</name>
    <dbReference type="NCBI Taxonomy" id="2664684"/>
    <lineage>
        <taxon>Eukaryota</taxon>
        <taxon>Metazoa</taxon>
        <taxon>Spiralia</taxon>
        <taxon>Lophotrochozoa</taxon>
        <taxon>Annelida</taxon>
        <taxon>Polychaeta</taxon>
        <taxon>Polychaeta incertae sedis</taxon>
        <taxon>Dinophilidae</taxon>
        <taxon>Dimorphilus</taxon>
    </lineage>
</organism>
<dbReference type="PROSITE" id="PS51419">
    <property type="entry name" value="RAB"/>
    <property type="match status" value="1"/>
</dbReference>
<dbReference type="GO" id="GO:0032794">
    <property type="term" value="F:GTPase activating protein binding"/>
    <property type="evidence" value="ECO:0007669"/>
    <property type="project" value="TreeGrafter"/>
</dbReference>
<evidence type="ECO:0000256" key="2">
    <source>
        <dbReference type="ARBA" id="ARBA00022741"/>
    </source>
</evidence>
<protein>
    <submittedName>
        <fullName evidence="4">Uncharacterized protein</fullName>
    </submittedName>
</protein>
<dbReference type="OrthoDB" id="10002389at2759"/>
<dbReference type="SMART" id="SM00173">
    <property type="entry name" value="RAS"/>
    <property type="match status" value="1"/>
</dbReference>
<evidence type="ECO:0000256" key="1">
    <source>
        <dbReference type="ARBA" id="ARBA00008094"/>
    </source>
</evidence>
<dbReference type="InterPro" id="IPR027417">
    <property type="entry name" value="P-loop_NTPase"/>
</dbReference>
<comment type="caution">
    <text evidence="4">The sequence shown here is derived from an EMBL/GenBank/DDBJ whole genome shotgun (WGS) entry which is preliminary data.</text>
</comment>
<dbReference type="Gene3D" id="3.40.50.300">
    <property type="entry name" value="P-loop containing nucleotide triphosphate hydrolases"/>
    <property type="match status" value="1"/>
</dbReference>
<dbReference type="SMART" id="SM00175">
    <property type="entry name" value="RAB"/>
    <property type="match status" value="1"/>
</dbReference>
<keyword evidence="5" id="KW-1185">Reference proteome</keyword>
<proteinExistence type="inferred from homology"/>
<keyword evidence="2" id="KW-0547">Nucleotide-binding</keyword>